<organism evidence="2 3">
    <name type="scientific">Carnegiea gigantea</name>
    <dbReference type="NCBI Taxonomy" id="171969"/>
    <lineage>
        <taxon>Eukaryota</taxon>
        <taxon>Viridiplantae</taxon>
        <taxon>Streptophyta</taxon>
        <taxon>Embryophyta</taxon>
        <taxon>Tracheophyta</taxon>
        <taxon>Spermatophyta</taxon>
        <taxon>Magnoliopsida</taxon>
        <taxon>eudicotyledons</taxon>
        <taxon>Gunneridae</taxon>
        <taxon>Pentapetalae</taxon>
        <taxon>Caryophyllales</taxon>
        <taxon>Cactineae</taxon>
        <taxon>Cactaceae</taxon>
        <taxon>Cactoideae</taxon>
        <taxon>Echinocereeae</taxon>
        <taxon>Carnegiea</taxon>
    </lineage>
</organism>
<evidence type="ECO:0000259" key="1">
    <source>
        <dbReference type="Pfam" id="PF07734"/>
    </source>
</evidence>
<protein>
    <recommendedName>
        <fullName evidence="1">F-box associated beta-propeller type 1 domain-containing protein</fullName>
    </recommendedName>
</protein>
<dbReference type="EMBL" id="JAKOGI010000326">
    <property type="protein sequence ID" value="KAJ8436853.1"/>
    <property type="molecule type" value="Genomic_DNA"/>
</dbReference>
<dbReference type="InterPro" id="IPR050796">
    <property type="entry name" value="SCF_F-box_component"/>
</dbReference>
<evidence type="ECO:0000313" key="2">
    <source>
        <dbReference type="EMBL" id="KAJ8436853.1"/>
    </source>
</evidence>
<dbReference type="InterPro" id="IPR006527">
    <property type="entry name" value="F-box-assoc_dom_typ1"/>
</dbReference>
<dbReference type="InterPro" id="IPR017451">
    <property type="entry name" value="F-box-assoc_interact_dom"/>
</dbReference>
<dbReference type="Pfam" id="PF07734">
    <property type="entry name" value="FBA_1"/>
    <property type="match status" value="1"/>
</dbReference>
<name>A0A9Q1K4Y7_9CARY</name>
<dbReference type="OrthoDB" id="5314306at2759"/>
<dbReference type="PANTHER" id="PTHR31672">
    <property type="entry name" value="BNACNNG10540D PROTEIN"/>
    <property type="match status" value="1"/>
</dbReference>
<sequence length="316" mass="36168">MGIMNLSNPKLPKAALLLSSDVILEILLRLPVKSLIHFTCVSFAFDTNGVYLIDDLNSPNPQPTKTAKREFFGPEGLHESDIMTGFGYDCETDDYKVVVALLSRGDTFVYSLKANLWRRLRHQSAPQGYLFSRSFCANRECVFWNGTLHWVILVDDNEFRIVGFNLFSEEWDATIRQPSITNPPMKDEFYSIVLGRLHECLCIGLHREVRDTTIEIWIMKDYVIETSWSKLASISELKDDPMWTTAAFITHLKSRSKVLVQSIGKDKPNNRWYDVEQKTLAKFDIGPLRPFCSGFTVCFESLVSATMGSIEKQKRD</sequence>
<dbReference type="Proteomes" id="UP001153076">
    <property type="component" value="Unassembled WGS sequence"/>
</dbReference>
<reference evidence="2" key="1">
    <citation type="submission" date="2022-04" db="EMBL/GenBank/DDBJ databases">
        <title>Carnegiea gigantea Genome sequencing and assembly v2.</title>
        <authorList>
            <person name="Copetti D."/>
            <person name="Sanderson M.J."/>
            <person name="Burquez A."/>
            <person name="Wojciechowski M.F."/>
        </authorList>
    </citation>
    <scope>NUCLEOTIDE SEQUENCE</scope>
    <source>
        <strain evidence="2">SGP5-SGP5p</strain>
        <tissue evidence="2">Aerial part</tissue>
    </source>
</reference>
<dbReference type="AlphaFoldDB" id="A0A9Q1K4Y7"/>
<accession>A0A9Q1K4Y7</accession>
<dbReference type="NCBIfam" id="TIGR01640">
    <property type="entry name" value="F_box_assoc_1"/>
    <property type="match status" value="1"/>
</dbReference>
<comment type="caution">
    <text evidence="2">The sequence shown here is derived from an EMBL/GenBank/DDBJ whole genome shotgun (WGS) entry which is preliminary data.</text>
</comment>
<proteinExistence type="predicted"/>
<dbReference type="PANTHER" id="PTHR31672:SF13">
    <property type="entry name" value="F-BOX PROTEIN CPR30-LIKE"/>
    <property type="match status" value="1"/>
</dbReference>
<keyword evidence="3" id="KW-1185">Reference proteome</keyword>
<feature type="domain" description="F-box associated beta-propeller type 1" evidence="1">
    <location>
        <begin position="80"/>
        <end position="304"/>
    </location>
</feature>
<evidence type="ECO:0000313" key="3">
    <source>
        <dbReference type="Proteomes" id="UP001153076"/>
    </source>
</evidence>
<gene>
    <name evidence="2" type="ORF">Cgig2_026177</name>
</gene>